<evidence type="ECO:0000313" key="4">
    <source>
        <dbReference type="Ensembl" id="ENSMODP00000042543.1"/>
    </source>
</evidence>
<reference evidence="4 5" key="1">
    <citation type="journal article" date="2007" name="Nature">
        <title>Genome of the marsupial Monodelphis domestica reveals innovation in non-coding sequences.</title>
        <authorList>
            <person name="Mikkelsen T.S."/>
            <person name="Wakefield M.J."/>
            <person name="Aken B."/>
            <person name="Amemiya C.T."/>
            <person name="Chang J.L."/>
            <person name="Duke S."/>
            <person name="Garber M."/>
            <person name="Gentles A.J."/>
            <person name="Goodstadt L."/>
            <person name="Heger A."/>
            <person name="Jurka J."/>
            <person name="Kamal M."/>
            <person name="Mauceli E."/>
            <person name="Searle S.M."/>
            <person name="Sharpe T."/>
            <person name="Baker M.L."/>
            <person name="Batzer M.A."/>
            <person name="Benos P.V."/>
            <person name="Belov K."/>
            <person name="Clamp M."/>
            <person name="Cook A."/>
            <person name="Cuff J."/>
            <person name="Das R."/>
            <person name="Davidow L."/>
            <person name="Deakin J.E."/>
            <person name="Fazzari M.J."/>
            <person name="Glass J.L."/>
            <person name="Grabherr M."/>
            <person name="Greally J.M."/>
            <person name="Gu W."/>
            <person name="Hore T.A."/>
            <person name="Huttley G.A."/>
            <person name="Kleber M."/>
            <person name="Jirtle R.L."/>
            <person name="Koina E."/>
            <person name="Lee J.T."/>
            <person name="Mahony S."/>
            <person name="Marra M.A."/>
            <person name="Miller R.D."/>
            <person name="Nicholls R.D."/>
            <person name="Oda M."/>
            <person name="Papenfuss A.T."/>
            <person name="Parra Z.E."/>
            <person name="Pollock D.D."/>
            <person name="Ray D.A."/>
            <person name="Schein J.E."/>
            <person name="Speed T.P."/>
            <person name="Thompson K."/>
            <person name="VandeBerg J.L."/>
            <person name="Wade C.M."/>
            <person name="Walker J.A."/>
            <person name="Waters P.D."/>
            <person name="Webber C."/>
            <person name="Weidman J.R."/>
            <person name="Xie X."/>
            <person name="Zody M.C."/>
            <person name="Baldwin J."/>
            <person name="Abdouelleil A."/>
            <person name="Abdulkadir J."/>
            <person name="Abebe A."/>
            <person name="Abera B."/>
            <person name="Abreu J."/>
            <person name="Acer S.C."/>
            <person name="Aftuck L."/>
            <person name="Alexander A."/>
            <person name="An P."/>
            <person name="Anderson E."/>
            <person name="Anderson S."/>
            <person name="Arachi H."/>
            <person name="Azer M."/>
            <person name="Bachantsang P."/>
            <person name="Barry A."/>
            <person name="Bayul T."/>
            <person name="Berlin A."/>
            <person name="Bessette D."/>
            <person name="Bloom T."/>
            <person name="Bloom T."/>
            <person name="Boguslavskiy L."/>
            <person name="Bonnet C."/>
            <person name="Boukhgalter B."/>
            <person name="Bourzgui I."/>
            <person name="Brown A."/>
            <person name="Cahill P."/>
            <person name="Channer S."/>
            <person name="Cheshatsang Y."/>
            <person name="Chuda L."/>
            <person name="Citroen M."/>
            <person name="Collymore A."/>
            <person name="Cooke P."/>
            <person name="Costello M."/>
            <person name="D'Aco K."/>
            <person name="Daza R."/>
            <person name="De Haan G."/>
            <person name="DeGray S."/>
            <person name="DeMaso C."/>
            <person name="Dhargay N."/>
            <person name="Dooley K."/>
            <person name="Dooley E."/>
            <person name="Doricent M."/>
            <person name="Dorje P."/>
            <person name="Dorjee K."/>
            <person name="Dupes A."/>
            <person name="Elong R."/>
            <person name="Falk J."/>
            <person name="Farina A."/>
            <person name="Faro S."/>
            <person name="Ferguson D."/>
            <person name="Fisher S."/>
            <person name="Foley C.D."/>
            <person name="Franke A."/>
            <person name="Friedrich D."/>
            <person name="Gadbois L."/>
            <person name="Gearin G."/>
            <person name="Gearin C.R."/>
            <person name="Giannoukos G."/>
            <person name="Goode T."/>
            <person name="Graham J."/>
            <person name="Grandbois E."/>
            <person name="Grewal S."/>
            <person name="Gyaltsen K."/>
            <person name="Hafez N."/>
            <person name="Hagos B."/>
            <person name="Hall J."/>
            <person name="Henson C."/>
            <person name="Hollinger A."/>
            <person name="Honan T."/>
            <person name="Huard M.D."/>
            <person name="Hughes L."/>
            <person name="Hurhula B."/>
            <person name="Husby M.E."/>
            <person name="Kamat A."/>
            <person name="Kanga B."/>
            <person name="Kashin S."/>
            <person name="Khazanovich D."/>
            <person name="Kisner P."/>
            <person name="Lance K."/>
            <person name="Lara M."/>
            <person name="Lee W."/>
            <person name="Lennon N."/>
            <person name="Letendre F."/>
            <person name="LeVine R."/>
            <person name="Lipovsky A."/>
            <person name="Liu X."/>
            <person name="Liu J."/>
            <person name="Liu S."/>
            <person name="Lokyitsang T."/>
            <person name="Lokyitsang Y."/>
            <person name="Lubonja R."/>
            <person name="Lui A."/>
            <person name="MacDonald P."/>
            <person name="Magnisalis V."/>
            <person name="Maru K."/>
            <person name="Matthews C."/>
            <person name="McCusker W."/>
            <person name="McDonough S."/>
            <person name="Mehta T."/>
            <person name="Meldrim J."/>
            <person name="Meneus L."/>
            <person name="Mihai O."/>
            <person name="Mihalev A."/>
            <person name="Mihova T."/>
            <person name="Mittelman R."/>
            <person name="Mlenga V."/>
            <person name="Montmayeur A."/>
            <person name="Mulrain L."/>
            <person name="Navidi A."/>
            <person name="Naylor J."/>
            <person name="Negash T."/>
            <person name="Nguyen T."/>
            <person name="Nguyen N."/>
            <person name="Nicol R."/>
            <person name="Norbu C."/>
            <person name="Norbu N."/>
            <person name="Novod N."/>
            <person name="O'Neill B."/>
            <person name="Osman S."/>
            <person name="Markiewicz E."/>
            <person name="Oyono O.L."/>
            <person name="Patti C."/>
            <person name="Phunkhang P."/>
            <person name="Pierre F."/>
            <person name="Priest M."/>
            <person name="Raghuraman S."/>
            <person name="Rege F."/>
            <person name="Reyes R."/>
            <person name="Rise C."/>
            <person name="Rogov P."/>
            <person name="Ross K."/>
            <person name="Ryan E."/>
            <person name="Settipalli S."/>
            <person name="Shea T."/>
            <person name="Sherpa N."/>
            <person name="Shi L."/>
            <person name="Shih D."/>
            <person name="Sparrow T."/>
            <person name="Spaulding J."/>
            <person name="Stalker J."/>
            <person name="Stange-Thomann N."/>
            <person name="Stavropoulos S."/>
            <person name="Stone C."/>
            <person name="Strader C."/>
            <person name="Tesfaye S."/>
            <person name="Thomson T."/>
            <person name="Thoulutsang Y."/>
            <person name="Thoulutsang D."/>
            <person name="Topham K."/>
            <person name="Topping I."/>
            <person name="Tsamla T."/>
            <person name="Vassiliev H."/>
            <person name="Vo A."/>
            <person name="Wangchuk T."/>
            <person name="Wangdi T."/>
            <person name="Weiand M."/>
            <person name="Wilkinson J."/>
            <person name="Wilson A."/>
            <person name="Yadav S."/>
            <person name="Young G."/>
            <person name="Yu Q."/>
            <person name="Zembek L."/>
            <person name="Zhong D."/>
            <person name="Zimmer A."/>
            <person name="Zwirko Z."/>
            <person name="Jaffe D.B."/>
            <person name="Alvarez P."/>
            <person name="Brockman W."/>
            <person name="Butler J."/>
            <person name="Chin C."/>
            <person name="Gnerre S."/>
            <person name="MacCallum I."/>
            <person name="Graves J.A."/>
            <person name="Ponting C.P."/>
            <person name="Breen M."/>
            <person name="Samollow P.B."/>
            <person name="Lander E.S."/>
            <person name="Lindblad-Toh K."/>
        </authorList>
    </citation>
    <scope>NUCLEOTIDE SEQUENCE [LARGE SCALE GENOMIC DNA]</scope>
</reference>
<dbReference type="InParanoid" id="A0A5F8G4X6"/>
<dbReference type="InterPro" id="IPR012943">
    <property type="entry name" value="Cnn_1N"/>
</dbReference>
<dbReference type="GO" id="GO:0005815">
    <property type="term" value="C:microtubule organizing center"/>
    <property type="evidence" value="ECO:0007669"/>
    <property type="project" value="InterPro"/>
</dbReference>
<dbReference type="Proteomes" id="UP000002280">
    <property type="component" value="Chromosome 2"/>
</dbReference>
<dbReference type="PANTHER" id="PTHR46930:SF1">
    <property type="entry name" value="CDK5 REGULATORY SUBUNIT-ASSOCIATED PROTEIN 2"/>
    <property type="match status" value="1"/>
</dbReference>
<accession>A0A5F8G4X6</accession>
<dbReference type="Ensembl" id="ENSMODT00000074771.1">
    <property type="protein sequence ID" value="ENSMODP00000042543.1"/>
    <property type="gene ID" value="ENSMODG00000042744.1"/>
</dbReference>
<dbReference type="Bgee" id="ENSMODG00000042744">
    <property type="expression patterns" value="Expressed in skeletal muscle tissue and 13 other cell types or tissues"/>
</dbReference>
<protein>
    <recommendedName>
        <fullName evidence="3">Centrosomin N-terminal motif 1 domain-containing protein</fullName>
    </recommendedName>
</protein>
<comment type="subcellular location">
    <subcellularLocation>
        <location evidence="1">Cytoplasm</location>
    </subcellularLocation>
</comment>
<evidence type="ECO:0000256" key="2">
    <source>
        <dbReference type="ARBA" id="ARBA00022490"/>
    </source>
</evidence>
<dbReference type="InterPro" id="IPR042791">
    <property type="entry name" value="CDK5RAP2"/>
</dbReference>
<evidence type="ECO:0000256" key="1">
    <source>
        <dbReference type="ARBA" id="ARBA00004496"/>
    </source>
</evidence>
<dbReference type="Pfam" id="PF07989">
    <property type="entry name" value="Cnn_1N"/>
    <property type="match status" value="1"/>
</dbReference>
<dbReference type="GO" id="GO:0005737">
    <property type="term" value="C:cytoplasm"/>
    <property type="evidence" value="ECO:0007669"/>
    <property type="project" value="UniProtKB-SubCell"/>
</dbReference>
<organism evidence="4 5">
    <name type="scientific">Monodelphis domestica</name>
    <name type="common">Gray short-tailed opossum</name>
    <dbReference type="NCBI Taxonomy" id="13616"/>
    <lineage>
        <taxon>Eukaryota</taxon>
        <taxon>Metazoa</taxon>
        <taxon>Chordata</taxon>
        <taxon>Craniata</taxon>
        <taxon>Vertebrata</taxon>
        <taxon>Euteleostomi</taxon>
        <taxon>Mammalia</taxon>
        <taxon>Metatheria</taxon>
        <taxon>Didelphimorphia</taxon>
        <taxon>Didelphidae</taxon>
        <taxon>Monodelphis</taxon>
    </lineage>
</organism>
<reference evidence="4" key="2">
    <citation type="submission" date="2025-08" db="UniProtKB">
        <authorList>
            <consortium name="Ensembl"/>
        </authorList>
    </citation>
    <scope>IDENTIFICATION</scope>
</reference>
<sequence>MEQMWTRDYFLEDDGEMVPRTSHVAAFLSETKERGPPMQSHSWRSFEKGPFGQTHSLRAFEKAPLGQTQALRDFEKHLNDLKKENFSLKLRIYFLEERMQQKYEASQEDVYKRVSEVDLGLSCWRGKSWPELCMGPCMGSTFQGGLT</sequence>
<feature type="domain" description="Centrosomin N-terminal motif 1" evidence="3">
    <location>
        <begin position="71"/>
        <end position="117"/>
    </location>
</feature>
<evidence type="ECO:0000313" key="5">
    <source>
        <dbReference type="Proteomes" id="UP000002280"/>
    </source>
</evidence>
<dbReference type="STRING" id="13616.ENSMODP00000042543"/>
<dbReference type="GeneTree" id="ENSGT00950000183190"/>
<name>A0A5F8G4X6_MONDO</name>
<keyword evidence="5" id="KW-1185">Reference proteome</keyword>
<evidence type="ECO:0000259" key="3">
    <source>
        <dbReference type="Pfam" id="PF07989"/>
    </source>
</evidence>
<keyword evidence="2" id="KW-0963">Cytoplasm</keyword>
<dbReference type="AlphaFoldDB" id="A0A5F8G4X6"/>
<dbReference type="GO" id="GO:0000226">
    <property type="term" value="P:microtubule cytoskeleton organization"/>
    <property type="evidence" value="ECO:0007669"/>
    <property type="project" value="InterPro"/>
</dbReference>
<reference evidence="4" key="3">
    <citation type="submission" date="2025-09" db="UniProtKB">
        <authorList>
            <consortium name="Ensembl"/>
        </authorList>
    </citation>
    <scope>IDENTIFICATION</scope>
</reference>
<proteinExistence type="predicted"/>
<dbReference type="PANTHER" id="PTHR46930">
    <property type="entry name" value="CDK5 REGULATORY SUBUNIT-ASSOCIATED PROTEIN 2"/>
    <property type="match status" value="1"/>
</dbReference>
<dbReference type="OMA" id="SFHRDYF"/>